<dbReference type="AlphaFoldDB" id="A0A8H7RW10"/>
<reference evidence="8 9" key="1">
    <citation type="submission" date="2020-12" db="EMBL/GenBank/DDBJ databases">
        <title>Metabolic potential, ecology and presence of endohyphal bacteria is reflected in genomic diversity of Mucoromycotina.</title>
        <authorList>
            <person name="Muszewska A."/>
            <person name="Okrasinska A."/>
            <person name="Steczkiewicz K."/>
            <person name="Drgas O."/>
            <person name="Orlowska M."/>
            <person name="Perlinska-Lenart U."/>
            <person name="Aleksandrzak-Piekarczyk T."/>
            <person name="Szatraj K."/>
            <person name="Zielenkiewicz U."/>
            <person name="Pilsyk S."/>
            <person name="Malc E."/>
            <person name="Mieczkowski P."/>
            <person name="Kruszewska J.S."/>
            <person name="Biernat P."/>
            <person name="Pawlowska J."/>
        </authorList>
    </citation>
    <scope>NUCLEOTIDE SEQUENCE [LARGE SCALE GENOMIC DNA]</scope>
    <source>
        <strain evidence="8 9">CBS 142.35</strain>
    </source>
</reference>
<protein>
    <recommendedName>
        <fullName evidence="10">Peroxisomal membrane protein PMP22</fullName>
    </recommendedName>
</protein>
<dbReference type="InterPro" id="IPR007248">
    <property type="entry name" value="Mpv17_PMP22"/>
</dbReference>
<accession>A0A8H7RW10</accession>
<dbReference type="PANTHER" id="PTHR11266:SF93">
    <property type="entry name" value="INTEGRAL MEMBRANE PROTEIN 25D9-6"/>
    <property type="match status" value="1"/>
</dbReference>
<feature type="transmembrane region" description="Helical" evidence="6">
    <location>
        <begin position="55"/>
        <end position="74"/>
    </location>
</feature>
<keyword evidence="5 6" id="KW-0472">Membrane</keyword>
<gene>
    <name evidence="8" type="ORF">INT45_006836</name>
</gene>
<keyword evidence="4 6" id="KW-1133">Transmembrane helix</keyword>
<feature type="signal peptide" evidence="7">
    <location>
        <begin position="1"/>
        <end position="21"/>
    </location>
</feature>
<feature type="transmembrane region" description="Helical" evidence="6">
    <location>
        <begin position="161"/>
        <end position="179"/>
    </location>
</feature>
<dbReference type="GO" id="GO:0005778">
    <property type="term" value="C:peroxisomal membrane"/>
    <property type="evidence" value="ECO:0007669"/>
    <property type="project" value="TreeGrafter"/>
</dbReference>
<name>A0A8H7RW10_9FUNG</name>
<organism evidence="8 9">
    <name type="scientific">Circinella minor</name>
    <dbReference type="NCBI Taxonomy" id="1195481"/>
    <lineage>
        <taxon>Eukaryota</taxon>
        <taxon>Fungi</taxon>
        <taxon>Fungi incertae sedis</taxon>
        <taxon>Mucoromycota</taxon>
        <taxon>Mucoromycotina</taxon>
        <taxon>Mucoromycetes</taxon>
        <taxon>Mucorales</taxon>
        <taxon>Lichtheimiaceae</taxon>
        <taxon>Circinella</taxon>
    </lineage>
</organism>
<proteinExistence type="inferred from homology"/>
<evidence type="ECO:0000256" key="4">
    <source>
        <dbReference type="ARBA" id="ARBA00022989"/>
    </source>
</evidence>
<evidence type="ECO:0000313" key="9">
    <source>
        <dbReference type="Proteomes" id="UP000646827"/>
    </source>
</evidence>
<comment type="subcellular location">
    <subcellularLocation>
        <location evidence="1">Membrane</location>
        <topology evidence="1">Multi-pass membrane protein</topology>
    </subcellularLocation>
</comment>
<dbReference type="PANTHER" id="PTHR11266">
    <property type="entry name" value="PEROXISOMAL MEMBRANE PROTEIN 2, PXMP2 MPV17"/>
    <property type="match status" value="1"/>
</dbReference>
<evidence type="ECO:0000256" key="2">
    <source>
        <dbReference type="ARBA" id="ARBA00006824"/>
    </source>
</evidence>
<dbReference type="EMBL" id="JAEPRB010000246">
    <property type="protein sequence ID" value="KAG2218201.1"/>
    <property type="molecule type" value="Genomic_DNA"/>
</dbReference>
<dbReference type="OrthoDB" id="860at2759"/>
<keyword evidence="9" id="KW-1185">Reference proteome</keyword>
<dbReference type="Proteomes" id="UP000646827">
    <property type="component" value="Unassembled WGS sequence"/>
</dbReference>
<evidence type="ECO:0000256" key="7">
    <source>
        <dbReference type="SAM" id="SignalP"/>
    </source>
</evidence>
<evidence type="ECO:0000313" key="8">
    <source>
        <dbReference type="EMBL" id="KAG2218201.1"/>
    </source>
</evidence>
<evidence type="ECO:0000256" key="5">
    <source>
        <dbReference type="ARBA" id="ARBA00023136"/>
    </source>
</evidence>
<sequence>MSTAAPAIPAWLTWYLAQLATSPLRTKACTSGALAGLQELSAQKLSGVKKVDKRVIQMALYGLFISGPLNHLLYEIMYKLLAGKKPQHAKIYQLLFSNLVISPTMNSVYLSAMTVLAGGRSLAQVKTAIRGGLLSMQKVSWVVSPVVLIFAQNFLPQYTWVPFFQLVAFCVGTYMNTMIKRKRIQAAQEAAKKEAEKDQ</sequence>
<comment type="caution">
    <text evidence="8">The sequence shown here is derived from an EMBL/GenBank/DDBJ whole genome shotgun (WGS) entry which is preliminary data.</text>
</comment>
<comment type="similarity">
    <text evidence="2 6">Belongs to the peroxisomal membrane protein PXMP2/4 family.</text>
</comment>
<feature type="chain" id="PRO_5034724448" description="Peroxisomal membrane protein PMP22" evidence="7">
    <location>
        <begin position="22"/>
        <end position="199"/>
    </location>
</feature>
<feature type="transmembrane region" description="Helical" evidence="6">
    <location>
        <begin position="94"/>
        <end position="118"/>
    </location>
</feature>
<keyword evidence="3 6" id="KW-0812">Transmembrane</keyword>
<evidence type="ECO:0008006" key="10">
    <source>
        <dbReference type="Google" id="ProtNLM"/>
    </source>
</evidence>
<evidence type="ECO:0000256" key="1">
    <source>
        <dbReference type="ARBA" id="ARBA00004141"/>
    </source>
</evidence>
<evidence type="ECO:0000256" key="6">
    <source>
        <dbReference type="RuleBase" id="RU363053"/>
    </source>
</evidence>
<keyword evidence="7" id="KW-0732">Signal</keyword>
<evidence type="ECO:0000256" key="3">
    <source>
        <dbReference type="ARBA" id="ARBA00022692"/>
    </source>
</evidence>
<dbReference type="Pfam" id="PF04117">
    <property type="entry name" value="Mpv17_PMP22"/>
    <property type="match status" value="1"/>
</dbReference>